<dbReference type="InterPro" id="IPR039426">
    <property type="entry name" value="TonB-dep_rcpt-like"/>
</dbReference>
<protein>
    <submittedName>
        <fullName evidence="10">Iron complex outermembrane recepter protein</fullName>
    </submittedName>
</protein>
<reference evidence="11" key="1">
    <citation type="submission" date="2016-10" db="EMBL/GenBank/DDBJ databases">
        <authorList>
            <person name="Varghese N."/>
            <person name="Submissions S."/>
        </authorList>
    </citation>
    <scope>NUCLEOTIDE SEQUENCE [LARGE SCALE GENOMIC DNA]</scope>
    <source>
        <strain evidence="11">DSM 11526</strain>
    </source>
</reference>
<dbReference type="Gene3D" id="2.40.170.20">
    <property type="entry name" value="TonB-dependent receptor, beta-barrel domain"/>
    <property type="match status" value="1"/>
</dbReference>
<comment type="subcellular location">
    <subcellularLocation>
        <location evidence="1 8">Cell outer membrane</location>
        <topology evidence="1 8">Multi-pass membrane protein</topology>
    </subcellularLocation>
</comment>
<evidence type="ECO:0000256" key="8">
    <source>
        <dbReference type="PROSITE-ProRule" id="PRU01360"/>
    </source>
</evidence>
<dbReference type="PROSITE" id="PS52016">
    <property type="entry name" value="TONB_DEPENDENT_REC_3"/>
    <property type="match status" value="1"/>
</dbReference>
<comment type="similarity">
    <text evidence="8">Belongs to the TonB-dependent receptor family.</text>
</comment>
<gene>
    <name evidence="10" type="ORF">SAMN02745729_101331</name>
</gene>
<dbReference type="GO" id="GO:0015344">
    <property type="term" value="F:siderophore uptake transmembrane transporter activity"/>
    <property type="evidence" value="ECO:0007669"/>
    <property type="project" value="TreeGrafter"/>
</dbReference>
<dbReference type="PANTHER" id="PTHR30069">
    <property type="entry name" value="TONB-DEPENDENT OUTER MEMBRANE RECEPTOR"/>
    <property type="match status" value="1"/>
</dbReference>
<dbReference type="InterPro" id="IPR036942">
    <property type="entry name" value="Beta-barrel_TonB_sf"/>
</dbReference>
<evidence type="ECO:0000256" key="5">
    <source>
        <dbReference type="ARBA" id="ARBA00022729"/>
    </source>
</evidence>
<organism evidence="10 11">
    <name type="scientific">Marinobacterium iners DSM 11526</name>
    <dbReference type="NCBI Taxonomy" id="1122198"/>
    <lineage>
        <taxon>Bacteria</taxon>
        <taxon>Pseudomonadati</taxon>
        <taxon>Pseudomonadota</taxon>
        <taxon>Gammaproteobacteria</taxon>
        <taxon>Oceanospirillales</taxon>
        <taxon>Oceanospirillaceae</taxon>
        <taxon>Marinobacterium</taxon>
    </lineage>
</organism>
<dbReference type="OrthoDB" id="98353at2"/>
<evidence type="ECO:0000256" key="1">
    <source>
        <dbReference type="ARBA" id="ARBA00004571"/>
    </source>
</evidence>
<proteinExistence type="inferred from homology"/>
<dbReference type="InterPro" id="IPR012910">
    <property type="entry name" value="Plug_dom"/>
</dbReference>
<dbReference type="GO" id="GO:0044718">
    <property type="term" value="P:siderophore transmembrane transport"/>
    <property type="evidence" value="ECO:0007669"/>
    <property type="project" value="TreeGrafter"/>
</dbReference>
<keyword evidence="4 8" id="KW-0812">Transmembrane</keyword>
<evidence type="ECO:0000313" key="11">
    <source>
        <dbReference type="Proteomes" id="UP000242469"/>
    </source>
</evidence>
<dbReference type="AlphaFoldDB" id="A0A1H3Y1M7"/>
<evidence type="ECO:0000256" key="4">
    <source>
        <dbReference type="ARBA" id="ARBA00022692"/>
    </source>
</evidence>
<keyword evidence="6 8" id="KW-0472">Membrane</keyword>
<dbReference type="STRING" id="1122198.SAMN02745729_101331"/>
<keyword evidence="11" id="KW-1185">Reference proteome</keyword>
<dbReference type="RefSeq" id="WP_091822063.1">
    <property type="nucleotide sequence ID" value="NZ_FNRJ01000001.1"/>
</dbReference>
<keyword evidence="2 8" id="KW-0813">Transport</keyword>
<dbReference type="Gene3D" id="2.170.130.10">
    <property type="entry name" value="TonB-dependent receptor, plug domain"/>
    <property type="match status" value="1"/>
</dbReference>
<dbReference type="Proteomes" id="UP000242469">
    <property type="component" value="Unassembled WGS sequence"/>
</dbReference>
<evidence type="ECO:0000313" key="10">
    <source>
        <dbReference type="EMBL" id="SEA04981.1"/>
    </source>
</evidence>
<dbReference type="SUPFAM" id="SSF56935">
    <property type="entry name" value="Porins"/>
    <property type="match status" value="1"/>
</dbReference>
<evidence type="ECO:0000256" key="2">
    <source>
        <dbReference type="ARBA" id="ARBA00022448"/>
    </source>
</evidence>
<feature type="domain" description="TonB-dependent receptor plug" evidence="9">
    <location>
        <begin position="56"/>
        <end position="157"/>
    </location>
</feature>
<dbReference type="GO" id="GO:0009279">
    <property type="term" value="C:cell outer membrane"/>
    <property type="evidence" value="ECO:0007669"/>
    <property type="project" value="UniProtKB-SubCell"/>
</dbReference>
<accession>A0A1H3Y1M7</accession>
<evidence type="ECO:0000256" key="7">
    <source>
        <dbReference type="ARBA" id="ARBA00023237"/>
    </source>
</evidence>
<keyword evidence="5" id="KW-0732">Signal</keyword>
<sequence length="642" mass="70268">MPTKPIPALLLTLAAGGISDVALSSSPKSHDPSTLTVTGSPIIEGNQTDNFATLSTWVDKTQVRDLHALDLSSALRRTPGVVVSRFNPVGSFGGAEGGAVYVRGMGASRPGSEIQTYIDEIPFYMPLWGHPLPDLLPLNGMQSIQVYKGPQPQQFGNTFAAINLTPEVAKADDGHQGSLQLSGGSFHTLSEQAVFTGREGKWDYMLSQGYSRSDGARDDGDGRLSNGMGRLGYRINDNWSVSGLALHTDNRASDPGEEGLPATKNGDFLTRATLASFTLSHHHARAQGELRVYYSHGRGAALNQSGIDGDTISDFSTRGLRFTESMQLWPQGDVRFGLDIDESEGDVAFRRVAPAPADYFNTPVLRLVSPHLAISHSLMLNDHWLLTPSIGIRAYDHNVYDSSLAPHAGLVLSTDHIELRANVSRGMHYPGLETSVMSQLIPALGDSWESLEPEELDHREIGLRFTPFSGTTFDLAMFRDNLKNRYLFAFPPAVTRPSYINLGRYHINGAEFSWQQSWSPAFNSFVGITWLDSSLKTLPYAPDYAISAGINYQKGRWHVSADAQYQRDMYVLSQARTASSTNLAKVSSFTVANLRTSYRMPQLGPDGEVFLAIENLFDSDYAYRPGYPMPGTSAQIGVRMGF</sequence>
<dbReference type="EMBL" id="FNRJ01000001">
    <property type="protein sequence ID" value="SEA04981.1"/>
    <property type="molecule type" value="Genomic_DNA"/>
</dbReference>
<dbReference type="InterPro" id="IPR037066">
    <property type="entry name" value="Plug_dom_sf"/>
</dbReference>
<evidence type="ECO:0000256" key="6">
    <source>
        <dbReference type="ARBA" id="ARBA00023136"/>
    </source>
</evidence>
<name>A0A1H3Y1M7_9GAMM</name>
<dbReference type="Pfam" id="PF07715">
    <property type="entry name" value="Plug"/>
    <property type="match status" value="1"/>
</dbReference>
<evidence type="ECO:0000256" key="3">
    <source>
        <dbReference type="ARBA" id="ARBA00022452"/>
    </source>
</evidence>
<keyword evidence="7 8" id="KW-0998">Cell outer membrane</keyword>
<keyword evidence="3 8" id="KW-1134">Transmembrane beta strand</keyword>
<evidence type="ECO:0000259" key="9">
    <source>
        <dbReference type="Pfam" id="PF07715"/>
    </source>
</evidence>
<dbReference type="PANTHER" id="PTHR30069:SF29">
    <property type="entry name" value="HEMOGLOBIN AND HEMOGLOBIN-HAPTOGLOBIN-BINDING PROTEIN 1-RELATED"/>
    <property type="match status" value="1"/>
</dbReference>